<evidence type="ECO:0000256" key="5">
    <source>
        <dbReference type="ARBA" id="ARBA00023274"/>
    </source>
</evidence>
<organism evidence="11 12">
    <name type="scientific">Terrybacteria sp. (strain RIFCSPHIGHO2_01_FULL_58_15)</name>
    <dbReference type="NCBI Taxonomy" id="1802363"/>
    <lineage>
        <taxon>Bacteria</taxon>
        <taxon>Candidatus Terryibacteriota</taxon>
    </lineage>
</organism>
<evidence type="ECO:0000259" key="9">
    <source>
        <dbReference type="Pfam" id="PF01281"/>
    </source>
</evidence>
<dbReference type="InterPro" id="IPR000244">
    <property type="entry name" value="Ribosomal_bL9"/>
</dbReference>
<dbReference type="GO" id="GO:1990904">
    <property type="term" value="C:ribonucleoprotein complex"/>
    <property type="evidence" value="ECO:0007669"/>
    <property type="project" value="UniProtKB-KW"/>
</dbReference>
<evidence type="ECO:0000259" key="10">
    <source>
        <dbReference type="Pfam" id="PF03948"/>
    </source>
</evidence>
<accession>A0A1G2PNQ8</accession>
<evidence type="ECO:0000313" key="12">
    <source>
        <dbReference type="Proteomes" id="UP000178690"/>
    </source>
</evidence>
<dbReference type="InterPro" id="IPR020070">
    <property type="entry name" value="Ribosomal_bL9_N"/>
</dbReference>
<dbReference type="Pfam" id="PF01281">
    <property type="entry name" value="Ribosomal_L9_N"/>
    <property type="match status" value="1"/>
</dbReference>
<reference evidence="11 12" key="1">
    <citation type="journal article" date="2016" name="Nat. Commun.">
        <title>Thousands of microbial genomes shed light on interconnected biogeochemical processes in an aquifer system.</title>
        <authorList>
            <person name="Anantharaman K."/>
            <person name="Brown C.T."/>
            <person name="Hug L.A."/>
            <person name="Sharon I."/>
            <person name="Castelle C.J."/>
            <person name="Probst A.J."/>
            <person name="Thomas B.C."/>
            <person name="Singh A."/>
            <person name="Wilkins M.J."/>
            <person name="Karaoz U."/>
            <person name="Brodie E.L."/>
            <person name="Williams K.H."/>
            <person name="Hubbard S.S."/>
            <person name="Banfield J.F."/>
        </authorList>
    </citation>
    <scope>NUCLEOTIDE SEQUENCE [LARGE SCALE GENOMIC DNA]</scope>
    <source>
        <strain evidence="12">RIFCSPHIGHO2_01_FULL_58_15</strain>
    </source>
</reference>
<gene>
    <name evidence="7" type="primary">rplI</name>
    <name evidence="11" type="ORF">A2682_01080</name>
</gene>
<keyword evidence="3 7" id="KW-0694">RNA-binding</keyword>
<evidence type="ECO:0000256" key="8">
    <source>
        <dbReference type="SAM" id="Coils"/>
    </source>
</evidence>
<dbReference type="InterPro" id="IPR036935">
    <property type="entry name" value="Ribosomal_bL9_N_sf"/>
</dbReference>
<dbReference type="InterPro" id="IPR036791">
    <property type="entry name" value="Ribosomal_bL9_C_sf"/>
</dbReference>
<dbReference type="STRING" id="1802363.A2682_01080"/>
<feature type="coiled-coil region" evidence="8">
    <location>
        <begin position="37"/>
        <end position="71"/>
    </location>
</feature>
<evidence type="ECO:0000256" key="6">
    <source>
        <dbReference type="ARBA" id="ARBA00035292"/>
    </source>
</evidence>
<evidence type="ECO:0000313" key="11">
    <source>
        <dbReference type="EMBL" id="OHA49242.1"/>
    </source>
</evidence>
<evidence type="ECO:0000256" key="2">
    <source>
        <dbReference type="ARBA" id="ARBA00022730"/>
    </source>
</evidence>
<dbReference type="SUPFAM" id="SSF55653">
    <property type="entry name" value="Ribosomal protein L9 C-domain"/>
    <property type="match status" value="1"/>
</dbReference>
<evidence type="ECO:0000256" key="7">
    <source>
        <dbReference type="HAMAP-Rule" id="MF_00503"/>
    </source>
</evidence>
<dbReference type="InterPro" id="IPR009027">
    <property type="entry name" value="Ribosomal_bL9/RNase_H1_N"/>
</dbReference>
<dbReference type="HAMAP" id="MF_00503">
    <property type="entry name" value="Ribosomal_bL9"/>
    <property type="match status" value="1"/>
</dbReference>
<dbReference type="GO" id="GO:0003735">
    <property type="term" value="F:structural constituent of ribosome"/>
    <property type="evidence" value="ECO:0007669"/>
    <property type="project" value="InterPro"/>
</dbReference>
<dbReference type="GO" id="GO:0006412">
    <property type="term" value="P:translation"/>
    <property type="evidence" value="ECO:0007669"/>
    <property type="project" value="UniProtKB-UniRule"/>
</dbReference>
<feature type="domain" description="Large ribosomal subunit protein bL9 C-terminal" evidence="10">
    <location>
        <begin position="65"/>
        <end position="145"/>
    </location>
</feature>
<sequence>MRVILLTDVSDVGKQWEVHDVSDGYARNVLIPRGLAAIAAEAHMKQAEQARQQLAQQEEEELRKVQELASAIDGFEVVIRARTNPNGDLYAAVTPRQIADVLAKEGHEVPLRALGLPEPVKHIGEYPVMVTLDHGLEAQLKLIVEEEPESSSPEESRPDSS</sequence>
<dbReference type="Proteomes" id="UP000178690">
    <property type="component" value="Unassembled WGS sequence"/>
</dbReference>
<protein>
    <recommendedName>
        <fullName evidence="6 7">Large ribosomal subunit protein bL9</fullName>
    </recommendedName>
</protein>
<keyword evidence="5 7" id="KW-0687">Ribonucleoprotein</keyword>
<evidence type="ECO:0000256" key="4">
    <source>
        <dbReference type="ARBA" id="ARBA00022980"/>
    </source>
</evidence>
<dbReference type="Gene3D" id="3.10.430.100">
    <property type="entry name" value="Ribosomal protein L9, C-terminal domain"/>
    <property type="match status" value="1"/>
</dbReference>
<keyword evidence="8" id="KW-0175">Coiled coil</keyword>
<dbReference type="Pfam" id="PF03948">
    <property type="entry name" value="Ribosomal_L9_C"/>
    <property type="match status" value="1"/>
</dbReference>
<dbReference type="EMBL" id="MHST01000012">
    <property type="protein sequence ID" value="OHA49242.1"/>
    <property type="molecule type" value="Genomic_DNA"/>
</dbReference>
<comment type="caution">
    <text evidence="11">The sequence shown here is derived from an EMBL/GenBank/DDBJ whole genome shotgun (WGS) entry which is preliminary data.</text>
</comment>
<dbReference type="AlphaFoldDB" id="A0A1G2PNQ8"/>
<dbReference type="SUPFAM" id="SSF55658">
    <property type="entry name" value="L9 N-domain-like"/>
    <property type="match status" value="1"/>
</dbReference>
<comment type="function">
    <text evidence="7">Binds to the 23S rRNA.</text>
</comment>
<dbReference type="GO" id="GO:0019843">
    <property type="term" value="F:rRNA binding"/>
    <property type="evidence" value="ECO:0007669"/>
    <property type="project" value="UniProtKB-UniRule"/>
</dbReference>
<dbReference type="InterPro" id="IPR020594">
    <property type="entry name" value="Ribosomal_bL9_bac/chp"/>
</dbReference>
<dbReference type="GO" id="GO:0005840">
    <property type="term" value="C:ribosome"/>
    <property type="evidence" value="ECO:0007669"/>
    <property type="project" value="UniProtKB-KW"/>
</dbReference>
<dbReference type="NCBIfam" id="TIGR00158">
    <property type="entry name" value="L9"/>
    <property type="match status" value="1"/>
</dbReference>
<keyword evidence="2 7" id="KW-0699">rRNA-binding</keyword>
<evidence type="ECO:0000256" key="3">
    <source>
        <dbReference type="ARBA" id="ARBA00022884"/>
    </source>
</evidence>
<comment type="similarity">
    <text evidence="1 7">Belongs to the bacterial ribosomal protein bL9 family.</text>
</comment>
<proteinExistence type="inferred from homology"/>
<dbReference type="InterPro" id="IPR020069">
    <property type="entry name" value="Ribosomal_bL9_C"/>
</dbReference>
<evidence type="ECO:0000256" key="1">
    <source>
        <dbReference type="ARBA" id="ARBA00010605"/>
    </source>
</evidence>
<name>A0A1G2PNQ8_TERXR</name>
<keyword evidence="4 7" id="KW-0689">Ribosomal protein</keyword>
<dbReference type="PANTHER" id="PTHR21368">
    <property type="entry name" value="50S RIBOSOMAL PROTEIN L9"/>
    <property type="match status" value="1"/>
</dbReference>
<dbReference type="Gene3D" id="3.40.5.10">
    <property type="entry name" value="Ribosomal protein L9, N-terminal domain"/>
    <property type="match status" value="1"/>
</dbReference>
<feature type="domain" description="Ribosomal protein L9" evidence="9">
    <location>
        <begin position="1"/>
        <end position="46"/>
    </location>
</feature>